<keyword evidence="3" id="KW-0418">Kinase</keyword>
<reference evidence="3" key="1">
    <citation type="submission" date="2016-05" db="EMBL/GenBank/DDBJ databases">
        <authorList>
            <person name="Lavstsen T."/>
            <person name="Jespersen J.S."/>
        </authorList>
    </citation>
    <scope>NUCLEOTIDE SEQUENCE</scope>
    <source>
        <tissue evidence="3">Brain</tissue>
    </source>
</reference>
<keyword evidence="1" id="KW-0175">Coiled coil</keyword>
<feature type="coiled-coil region" evidence="1">
    <location>
        <begin position="49"/>
        <end position="90"/>
    </location>
</feature>
<gene>
    <name evidence="3" type="primary">CABZ01010103.1</name>
</gene>
<feature type="non-terminal residue" evidence="3">
    <location>
        <position position="1"/>
    </location>
</feature>
<evidence type="ECO:0000313" key="3">
    <source>
        <dbReference type="EMBL" id="SBS10524.1"/>
    </source>
</evidence>
<evidence type="ECO:0000256" key="2">
    <source>
        <dbReference type="SAM" id="MobiDB-lite"/>
    </source>
</evidence>
<dbReference type="EMBL" id="HAEH01020266">
    <property type="protein sequence ID" value="SBS10524.1"/>
    <property type="molecule type" value="Transcribed_RNA"/>
</dbReference>
<dbReference type="AlphaFoldDB" id="A0A1A8RZ07"/>
<proteinExistence type="predicted"/>
<reference evidence="3" key="2">
    <citation type="submission" date="2016-06" db="EMBL/GenBank/DDBJ databases">
        <title>The genome of a short-lived fish provides insights into sex chromosome evolution and the genetic control of aging.</title>
        <authorList>
            <person name="Reichwald K."/>
            <person name="Felder M."/>
            <person name="Petzold A."/>
            <person name="Koch P."/>
            <person name="Groth M."/>
            <person name="Platzer M."/>
        </authorList>
    </citation>
    <scope>NUCLEOTIDE SEQUENCE</scope>
    <source>
        <tissue evidence="3">Brain</tissue>
    </source>
</reference>
<feature type="non-terminal residue" evidence="3">
    <location>
        <position position="99"/>
    </location>
</feature>
<evidence type="ECO:0000256" key="1">
    <source>
        <dbReference type="SAM" id="Coils"/>
    </source>
</evidence>
<sequence length="99" mass="11826">HKYEERSRDVRMEEEKKPEGEAEMHKDAMELTEKLHAPLREKRSLDERLSEVTGQLKFTESKVGQLEKELLQVRQENMEFVAENESLREEKKRQVRSEG</sequence>
<feature type="region of interest" description="Disordered" evidence="2">
    <location>
        <begin position="1"/>
        <end position="29"/>
    </location>
</feature>
<protein>
    <submittedName>
        <fullName evidence="3">A kinase (PRKA) anchor protein (Yotiao) 9</fullName>
    </submittedName>
</protein>
<name>A0A1A8RZ07_9TELE</name>
<accession>A0A1A8RZ07</accession>
<organism evidence="3">
    <name type="scientific">Nothobranchius rachovii</name>
    <name type="common">bluefin notho</name>
    <dbReference type="NCBI Taxonomy" id="451742"/>
    <lineage>
        <taxon>Eukaryota</taxon>
        <taxon>Metazoa</taxon>
        <taxon>Chordata</taxon>
        <taxon>Craniata</taxon>
        <taxon>Vertebrata</taxon>
        <taxon>Euteleostomi</taxon>
        <taxon>Actinopterygii</taxon>
        <taxon>Neopterygii</taxon>
        <taxon>Teleostei</taxon>
        <taxon>Neoteleostei</taxon>
        <taxon>Acanthomorphata</taxon>
        <taxon>Ovalentaria</taxon>
        <taxon>Atherinomorphae</taxon>
        <taxon>Cyprinodontiformes</taxon>
        <taxon>Nothobranchiidae</taxon>
        <taxon>Nothobranchius</taxon>
    </lineage>
</organism>
<dbReference type="GO" id="GO:0016301">
    <property type="term" value="F:kinase activity"/>
    <property type="evidence" value="ECO:0007669"/>
    <property type="project" value="UniProtKB-KW"/>
</dbReference>
<keyword evidence="3" id="KW-0808">Transferase</keyword>